<accession>A0A1H2LAX4</accession>
<dbReference type="AlphaFoldDB" id="A0A1H2LAX4"/>
<keyword evidence="2" id="KW-1185">Reference proteome</keyword>
<evidence type="ECO:0000313" key="2">
    <source>
        <dbReference type="Proteomes" id="UP000214355"/>
    </source>
</evidence>
<gene>
    <name evidence="1" type="ORF">SAMN04489737_0364</name>
</gene>
<dbReference type="RefSeq" id="WP_157672855.1">
    <property type="nucleotide sequence ID" value="NZ_LT629804.1"/>
</dbReference>
<organism evidence="1 2">
    <name type="scientific">Arcanobacterium phocae</name>
    <dbReference type="NCBI Taxonomy" id="131112"/>
    <lineage>
        <taxon>Bacteria</taxon>
        <taxon>Bacillati</taxon>
        <taxon>Actinomycetota</taxon>
        <taxon>Actinomycetes</taxon>
        <taxon>Actinomycetales</taxon>
        <taxon>Actinomycetaceae</taxon>
        <taxon>Arcanobacterium</taxon>
    </lineage>
</organism>
<name>A0A1H2LAX4_9ACTO</name>
<sequence length="169" mass="19266">MTIEPVFRVCSWPPGRACGDGAPEYKFYRGHYGDFSQEIQDLLNSLPRVKKMQLQAILVAVLTEAKLGQLAPVHHDGAGHRIGDVDVLEITDRKILEIRLENQFEGSAKLFPGKRLRIYFCEPLVPHILMLLLCEPKLANQQGLAEQDQHAKNALDRAYDWHSQYYTQP</sequence>
<reference evidence="2" key="1">
    <citation type="submission" date="2016-10" db="EMBL/GenBank/DDBJ databases">
        <authorList>
            <person name="Varghese N."/>
            <person name="Submissions S."/>
        </authorList>
    </citation>
    <scope>NUCLEOTIDE SEQUENCE [LARGE SCALE GENOMIC DNA]</scope>
    <source>
        <strain evidence="2">DSM 10002</strain>
    </source>
</reference>
<proteinExistence type="predicted"/>
<dbReference type="OrthoDB" id="9849903at2"/>
<evidence type="ECO:0000313" key="1">
    <source>
        <dbReference type="EMBL" id="SDU78190.1"/>
    </source>
</evidence>
<dbReference type="STRING" id="131112.SAMN04489737_0364"/>
<dbReference type="GeneID" id="65344119"/>
<protein>
    <submittedName>
        <fullName evidence="1">Uncharacterized protein</fullName>
    </submittedName>
</protein>
<dbReference type="Proteomes" id="UP000214355">
    <property type="component" value="Chromosome I"/>
</dbReference>
<dbReference type="EMBL" id="LT629804">
    <property type="protein sequence ID" value="SDU78190.1"/>
    <property type="molecule type" value="Genomic_DNA"/>
</dbReference>